<keyword evidence="2" id="KW-1185">Reference proteome</keyword>
<organism evidence="1 2">
    <name type="scientific">Ambrosiozyma monospora</name>
    <name type="common">Yeast</name>
    <name type="synonym">Endomycopsis monosporus</name>
    <dbReference type="NCBI Taxonomy" id="43982"/>
    <lineage>
        <taxon>Eukaryota</taxon>
        <taxon>Fungi</taxon>
        <taxon>Dikarya</taxon>
        <taxon>Ascomycota</taxon>
        <taxon>Saccharomycotina</taxon>
        <taxon>Pichiomycetes</taxon>
        <taxon>Pichiales</taxon>
        <taxon>Pichiaceae</taxon>
        <taxon>Ambrosiozyma</taxon>
    </lineage>
</organism>
<dbReference type="EMBL" id="BSXS01001907">
    <property type="protein sequence ID" value="GME77602.1"/>
    <property type="molecule type" value="Genomic_DNA"/>
</dbReference>
<evidence type="ECO:0000313" key="2">
    <source>
        <dbReference type="Proteomes" id="UP001165064"/>
    </source>
</evidence>
<proteinExistence type="predicted"/>
<dbReference type="Proteomes" id="UP001165064">
    <property type="component" value="Unassembled WGS sequence"/>
</dbReference>
<protein>
    <submittedName>
        <fullName evidence="1">Unnamed protein product</fullName>
    </submittedName>
</protein>
<evidence type="ECO:0000313" key="1">
    <source>
        <dbReference type="EMBL" id="GME77602.1"/>
    </source>
</evidence>
<reference evidence="1" key="1">
    <citation type="submission" date="2023-04" db="EMBL/GenBank/DDBJ databases">
        <title>Ambrosiozyma monospora NBRC 10751.</title>
        <authorList>
            <person name="Ichikawa N."/>
            <person name="Sato H."/>
            <person name="Tonouchi N."/>
        </authorList>
    </citation>
    <scope>NUCLEOTIDE SEQUENCE</scope>
    <source>
        <strain evidence="1">NBRC 10751</strain>
    </source>
</reference>
<sequence length="457" mass="51750">MNRYSVPWLFRQVAENLIQNGWTYFALLLVTMHSLVFASNSYVIWEDKIVAFWLSTFAFCAFFKSLRLQEGYKKFLGAYHSFVFMAWTRLISCVSICREEQGDKCTNNFKVTWWAVALLYVSAMALPGIIKYFYKISHSYEGVAPLWIGKGMRSMMLLTAVMWTLEYIENDAYLLNLLSIPEGLLKNGRLTIARVVLGVSMIAASVGWNFGPLCIRLDLNNMAKAPAAPDESSDKILKKASIVGYGNAYGSSYFLFIINIVCSIMIVNKPLGGLSIAILVNQILTLLELVDILDIRSNLISVVVMWLLAYMHFFTTGHQATLGAIHWDSAFILVDRVMSPWNEATIVLDTFGPFIIVCVSIALLTLWKIPPTNKPITLIAKVVSTVTSLLIYQLCLTLSTLVMANNFRRHLMVWKIFAPRFMLNAMILILMNFILTGVTVFFASRKVIKRWYEVFGA</sequence>
<comment type="caution">
    <text evidence="1">The sequence shown here is derived from an EMBL/GenBank/DDBJ whole genome shotgun (WGS) entry which is preliminary data.</text>
</comment>
<gene>
    <name evidence="1" type="ORF">Amon02_000309400</name>
</gene>
<accession>A0ACB5SZC0</accession>
<name>A0ACB5SZC0_AMBMO</name>